<evidence type="ECO:0000313" key="2">
    <source>
        <dbReference type="Proteomes" id="UP000021369"/>
    </source>
</evidence>
<dbReference type="EMBL" id="JEOB01000002">
    <property type="protein sequence ID" value="EXM39288.1"/>
    <property type="molecule type" value="Genomic_DNA"/>
</dbReference>
<dbReference type="AlphaFoldDB" id="A0A011VXF0"/>
<evidence type="ECO:0000313" key="1">
    <source>
        <dbReference type="EMBL" id="EXM39288.1"/>
    </source>
</evidence>
<comment type="caution">
    <text evidence="1">The sequence shown here is derived from an EMBL/GenBank/DDBJ whole genome shotgun (WGS) entry which is preliminary data.</text>
</comment>
<proteinExistence type="predicted"/>
<sequence>MADRMPRRRAFGQAFREKVLGRTARFRGRKSVTTTNVAANQSARAYQTLRACTKVYDRIIWYA</sequence>
<dbReference type="Proteomes" id="UP000021369">
    <property type="component" value="Unassembled WGS sequence"/>
</dbReference>
<name>A0A011VXF0_RUMAL</name>
<reference evidence="1 2" key="1">
    <citation type="submission" date="2013-06" db="EMBL/GenBank/DDBJ databases">
        <title>Rumen cellulosomics: divergent fiber-degrading strategies revealed by comparative genome-wide analysis of six Ruminococcal strains.</title>
        <authorList>
            <person name="Dassa B."/>
            <person name="Borovok I."/>
            <person name="Lamed R."/>
            <person name="Flint H."/>
            <person name="Yeoman C.J."/>
            <person name="White B."/>
            <person name="Bayer E.A."/>
        </authorList>
    </citation>
    <scope>NUCLEOTIDE SEQUENCE [LARGE SCALE GENOMIC DNA]</scope>
    <source>
        <strain evidence="1 2">SY3</strain>
    </source>
</reference>
<keyword evidence="2" id="KW-1185">Reference proteome</keyword>
<gene>
    <name evidence="1" type="ORF">RASY3_04905</name>
</gene>
<accession>A0A011VXF0</accession>
<organism evidence="1 2">
    <name type="scientific">Ruminococcus albus SY3</name>
    <dbReference type="NCBI Taxonomy" id="1341156"/>
    <lineage>
        <taxon>Bacteria</taxon>
        <taxon>Bacillati</taxon>
        <taxon>Bacillota</taxon>
        <taxon>Clostridia</taxon>
        <taxon>Eubacteriales</taxon>
        <taxon>Oscillospiraceae</taxon>
        <taxon>Ruminococcus</taxon>
    </lineage>
</organism>
<protein>
    <recommendedName>
        <fullName evidence="3">Transposase</fullName>
    </recommendedName>
</protein>
<evidence type="ECO:0008006" key="3">
    <source>
        <dbReference type="Google" id="ProtNLM"/>
    </source>
</evidence>